<gene>
    <name evidence="1" type="ORF">Csa_3G627660</name>
</gene>
<reference evidence="1 2" key="4">
    <citation type="journal article" date="2011" name="BMC Genomics">
        <title>RNA-Seq improves annotation of protein-coding genes in the cucumber genome.</title>
        <authorList>
            <person name="Li Z."/>
            <person name="Zhang Z."/>
            <person name="Yan P."/>
            <person name="Huang S."/>
            <person name="Fei Z."/>
            <person name="Lin K."/>
        </authorList>
    </citation>
    <scope>NUCLEOTIDE SEQUENCE [LARGE SCALE GENOMIC DNA]</scope>
    <source>
        <strain evidence="2">cv. 9930</strain>
    </source>
</reference>
<name>A0A0A0L8S1_CUCSA</name>
<keyword evidence="2" id="KW-1185">Reference proteome</keyword>
<dbReference type="Proteomes" id="UP000029981">
    <property type="component" value="Chromosome 3"/>
</dbReference>
<reference evidence="1 2" key="3">
    <citation type="journal article" date="2010" name="BMC Genomics">
        <title>Transcriptome sequencing and comparative analysis of cucumber flowers with different sex types.</title>
        <authorList>
            <person name="Guo S."/>
            <person name="Zheng Y."/>
            <person name="Joung J.G."/>
            <person name="Liu S."/>
            <person name="Zhang Z."/>
            <person name="Crasta O.R."/>
            <person name="Sobral B.W."/>
            <person name="Xu Y."/>
            <person name="Huang S."/>
            <person name="Fei Z."/>
        </authorList>
    </citation>
    <scope>NUCLEOTIDE SEQUENCE [LARGE SCALE GENOMIC DNA]</scope>
    <source>
        <strain evidence="2">cv. 9930</strain>
    </source>
</reference>
<sequence length="128" mass="14141">MTTLWALSPTIHPSTLLASPCHEYSTLELRSHLTFLISALVGDRRSCFSRNYSRSGALHMQSQQIWSSFSPTVCFVVEGTSLSEPSKILDLALQIFVVPAQISTFPTPISPQILSVQNSSPNMRDLSM</sequence>
<reference evidence="1 2" key="2">
    <citation type="journal article" date="2009" name="PLoS ONE">
        <title>An integrated genetic and cytogenetic map of the cucumber genome.</title>
        <authorList>
            <person name="Ren Y."/>
            <person name="Zhang Z."/>
            <person name="Liu J."/>
            <person name="Staub J.E."/>
            <person name="Han Y."/>
            <person name="Cheng Z."/>
            <person name="Li X."/>
            <person name="Lu J."/>
            <person name="Miao H."/>
            <person name="Kang H."/>
            <person name="Xie B."/>
            <person name="Gu X."/>
            <person name="Wang X."/>
            <person name="Du Y."/>
            <person name="Jin W."/>
            <person name="Huang S."/>
        </authorList>
    </citation>
    <scope>NUCLEOTIDE SEQUENCE [LARGE SCALE GENOMIC DNA]</scope>
    <source>
        <strain evidence="2">cv. 9930</strain>
    </source>
</reference>
<dbReference type="EMBL" id="CM002924">
    <property type="protein sequence ID" value="KGN58355.1"/>
    <property type="molecule type" value="Genomic_DNA"/>
</dbReference>
<dbReference type="AlphaFoldDB" id="A0A0A0L8S1"/>
<evidence type="ECO:0000313" key="1">
    <source>
        <dbReference type="EMBL" id="KGN58355.1"/>
    </source>
</evidence>
<protein>
    <submittedName>
        <fullName evidence="1">Uncharacterized protein</fullName>
    </submittedName>
</protein>
<evidence type="ECO:0000313" key="2">
    <source>
        <dbReference type="Proteomes" id="UP000029981"/>
    </source>
</evidence>
<accession>A0A0A0L8S1</accession>
<proteinExistence type="predicted"/>
<dbReference type="Gramene" id="KGN58355">
    <property type="protein sequence ID" value="KGN58355"/>
    <property type="gene ID" value="Csa_3G627660"/>
</dbReference>
<organism evidence="1 2">
    <name type="scientific">Cucumis sativus</name>
    <name type="common">Cucumber</name>
    <dbReference type="NCBI Taxonomy" id="3659"/>
    <lineage>
        <taxon>Eukaryota</taxon>
        <taxon>Viridiplantae</taxon>
        <taxon>Streptophyta</taxon>
        <taxon>Embryophyta</taxon>
        <taxon>Tracheophyta</taxon>
        <taxon>Spermatophyta</taxon>
        <taxon>Magnoliopsida</taxon>
        <taxon>eudicotyledons</taxon>
        <taxon>Gunneridae</taxon>
        <taxon>Pentapetalae</taxon>
        <taxon>rosids</taxon>
        <taxon>fabids</taxon>
        <taxon>Cucurbitales</taxon>
        <taxon>Cucurbitaceae</taxon>
        <taxon>Benincaseae</taxon>
        <taxon>Cucumis</taxon>
    </lineage>
</organism>
<reference evidence="1 2" key="1">
    <citation type="journal article" date="2009" name="Nat. Genet.">
        <title>The genome of the cucumber, Cucumis sativus L.</title>
        <authorList>
            <person name="Huang S."/>
            <person name="Li R."/>
            <person name="Zhang Z."/>
            <person name="Li L."/>
            <person name="Gu X."/>
            <person name="Fan W."/>
            <person name="Lucas W.J."/>
            <person name="Wang X."/>
            <person name="Xie B."/>
            <person name="Ni P."/>
            <person name="Ren Y."/>
            <person name="Zhu H."/>
            <person name="Li J."/>
            <person name="Lin K."/>
            <person name="Jin W."/>
            <person name="Fei Z."/>
            <person name="Li G."/>
            <person name="Staub J."/>
            <person name="Kilian A."/>
            <person name="van der Vossen E.A."/>
            <person name="Wu Y."/>
            <person name="Guo J."/>
            <person name="He J."/>
            <person name="Jia Z."/>
            <person name="Ren Y."/>
            <person name="Tian G."/>
            <person name="Lu Y."/>
            <person name="Ruan J."/>
            <person name="Qian W."/>
            <person name="Wang M."/>
            <person name="Huang Q."/>
            <person name="Li B."/>
            <person name="Xuan Z."/>
            <person name="Cao J."/>
            <person name="Asan"/>
            <person name="Wu Z."/>
            <person name="Zhang J."/>
            <person name="Cai Q."/>
            <person name="Bai Y."/>
            <person name="Zhao B."/>
            <person name="Han Y."/>
            <person name="Li Y."/>
            <person name="Li X."/>
            <person name="Wang S."/>
            <person name="Shi Q."/>
            <person name="Liu S."/>
            <person name="Cho W.K."/>
            <person name="Kim J.Y."/>
            <person name="Xu Y."/>
            <person name="Heller-Uszynska K."/>
            <person name="Miao H."/>
            <person name="Cheng Z."/>
            <person name="Zhang S."/>
            <person name="Wu J."/>
            <person name="Yang Y."/>
            <person name="Kang H."/>
            <person name="Li M."/>
            <person name="Liang H."/>
            <person name="Ren X."/>
            <person name="Shi Z."/>
            <person name="Wen M."/>
            <person name="Jian M."/>
            <person name="Yang H."/>
            <person name="Zhang G."/>
            <person name="Yang Z."/>
            <person name="Chen R."/>
            <person name="Liu S."/>
            <person name="Li J."/>
            <person name="Ma L."/>
            <person name="Liu H."/>
            <person name="Zhou Y."/>
            <person name="Zhao J."/>
            <person name="Fang X."/>
            <person name="Li G."/>
            <person name="Fang L."/>
            <person name="Li Y."/>
            <person name="Liu D."/>
            <person name="Zheng H."/>
            <person name="Zhang Y."/>
            <person name="Qin N."/>
            <person name="Li Z."/>
            <person name="Yang G."/>
            <person name="Yang S."/>
            <person name="Bolund L."/>
            <person name="Kristiansen K."/>
            <person name="Zheng H."/>
            <person name="Li S."/>
            <person name="Zhang X."/>
            <person name="Yang H."/>
            <person name="Wang J."/>
            <person name="Sun R."/>
            <person name="Zhang B."/>
            <person name="Jiang S."/>
            <person name="Wang J."/>
            <person name="Du Y."/>
            <person name="Li S."/>
        </authorList>
    </citation>
    <scope>NUCLEOTIDE SEQUENCE [LARGE SCALE GENOMIC DNA]</scope>
    <source>
        <strain evidence="2">cv. 9930</strain>
    </source>
</reference>